<sequence>MGNVPYIVMNHLHPRKEGGARIVLESPKEDLTSLSCKLNETSALKEIFLAPSNSLVCRSSVSDEIDVEFTNVNRFTNRLTDSLVTLASKRKKFKDDEAIIKISKRRTLAL</sequence>
<accession>A0ABC8S4H0</accession>
<keyword evidence="2" id="KW-1185">Reference proteome</keyword>
<evidence type="ECO:0000313" key="2">
    <source>
        <dbReference type="Proteomes" id="UP001642360"/>
    </source>
</evidence>
<gene>
    <name evidence="1" type="ORF">ILEXP_LOCUS19877</name>
</gene>
<proteinExistence type="predicted"/>
<dbReference type="EMBL" id="CAUOFW020002169">
    <property type="protein sequence ID" value="CAK9151705.1"/>
    <property type="molecule type" value="Genomic_DNA"/>
</dbReference>
<dbReference type="AlphaFoldDB" id="A0ABC8S4H0"/>
<comment type="caution">
    <text evidence="1">The sequence shown here is derived from an EMBL/GenBank/DDBJ whole genome shotgun (WGS) entry which is preliminary data.</text>
</comment>
<dbReference type="Proteomes" id="UP001642360">
    <property type="component" value="Unassembled WGS sequence"/>
</dbReference>
<organism evidence="1 2">
    <name type="scientific">Ilex paraguariensis</name>
    <name type="common">yerba mate</name>
    <dbReference type="NCBI Taxonomy" id="185542"/>
    <lineage>
        <taxon>Eukaryota</taxon>
        <taxon>Viridiplantae</taxon>
        <taxon>Streptophyta</taxon>
        <taxon>Embryophyta</taxon>
        <taxon>Tracheophyta</taxon>
        <taxon>Spermatophyta</taxon>
        <taxon>Magnoliopsida</taxon>
        <taxon>eudicotyledons</taxon>
        <taxon>Gunneridae</taxon>
        <taxon>Pentapetalae</taxon>
        <taxon>asterids</taxon>
        <taxon>campanulids</taxon>
        <taxon>Aquifoliales</taxon>
        <taxon>Aquifoliaceae</taxon>
        <taxon>Ilex</taxon>
    </lineage>
</organism>
<name>A0ABC8S4H0_9AQUA</name>
<reference evidence="1 2" key="1">
    <citation type="submission" date="2024-02" db="EMBL/GenBank/DDBJ databases">
        <authorList>
            <person name="Vignale AGUSTIN F."/>
            <person name="Sosa J E."/>
            <person name="Modenutti C."/>
        </authorList>
    </citation>
    <scope>NUCLEOTIDE SEQUENCE [LARGE SCALE GENOMIC DNA]</scope>
</reference>
<evidence type="ECO:0000313" key="1">
    <source>
        <dbReference type="EMBL" id="CAK9151705.1"/>
    </source>
</evidence>
<protein>
    <submittedName>
        <fullName evidence="1">Uncharacterized protein</fullName>
    </submittedName>
</protein>